<feature type="compositionally biased region" description="Polar residues" evidence="1">
    <location>
        <begin position="1"/>
        <end position="20"/>
    </location>
</feature>
<reference evidence="2" key="1">
    <citation type="submission" date="2021-03" db="UniProtKB">
        <authorList>
            <consortium name="EnsemblPlants"/>
        </authorList>
    </citation>
    <scope>IDENTIFICATION</scope>
</reference>
<dbReference type="Proteomes" id="UP000596661">
    <property type="component" value="Unassembled WGS sequence"/>
</dbReference>
<sequence length="133" mass="15070">MRLEQRSTPNMDQTQANLTQRNHREGYSGRNSKSIHNSKGKLKNGGRRPSAGRGRRNHPVSTKSVTRLVMLHTNATIDMIKITLKWLIPKAIIKVLKKNLLKHSLHIQPISMQELTGTLTVVLLTMSPMTQTR</sequence>
<evidence type="ECO:0000313" key="2">
    <source>
        <dbReference type="EnsemblPlants" id="cds.evm.model.10.1627"/>
    </source>
</evidence>
<evidence type="ECO:0000313" key="3">
    <source>
        <dbReference type="Proteomes" id="UP000596661"/>
    </source>
</evidence>
<feature type="region of interest" description="Disordered" evidence="1">
    <location>
        <begin position="1"/>
        <end position="63"/>
    </location>
</feature>
<protein>
    <submittedName>
        <fullName evidence="2">Uncharacterized protein</fullName>
    </submittedName>
</protein>
<name>A0A803QKD0_CANSA</name>
<accession>A0A803QKD0</accession>
<organism evidence="2 3">
    <name type="scientific">Cannabis sativa</name>
    <name type="common">Hemp</name>
    <name type="synonym">Marijuana</name>
    <dbReference type="NCBI Taxonomy" id="3483"/>
    <lineage>
        <taxon>Eukaryota</taxon>
        <taxon>Viridiplantae</taxon>
        <taxon>Streptophyta</taxon>
        <taxon>Embryophyta</taxon>
        <taxon>Tracheophyta</taxon>
        <taxon>Spermatophyta</taxon>
        <taxon>Magnoliopsida</taxon>
        <taxon>eudicotyledons</taxon>
        <taxon>Gunneridae</taxon>
        <taxon>Pentapetalae</taxon>
        <taxon>rosids</taxon>
        <taxon>fabids</taxon>
        <taxon>Rosales</taxon>
        <taxon>Cannabaceae</taxon>
        <taxon>Cannabis</taxon>
    </lineage>
</organism>
<dbReference type="EnsemblPlants" id="evm.model.10.1627">
    <property type="protein sequence ID" value="cds.evm.model.10.1627"/>
    <property type="gene ID" value="evm.TU.10.1627"/>
</dbReference>
<feature type="compositionally biased region" description="Basic residues" evidence="1">
    <location>
        <begin position="36"/>
        <end position="46"/>
    </location>
</feature>
<dbReference type="AlphaFoldDB" id="A0A803QKD0"/>
<dbReference type="EMBL" id="UZAU01000821">
    <property type="status" value="NOT_ANNOTATED_CDS"/>
    <property type="molecule type" value="Genomic_DNA"/>
</dbReference>
<dbReference type="Gramene" id="evm.model.10.1627">
    <property type="protein sequence ID" value="cds.evm.model.10.1627"/>
    <property type="gene ID" value="evm.TU.10.1627"/>
</dbReference>
<keyword evidence="3" id="KW-1185">Reference proteome</keyword>
<proteinExistence type="predicted"/>
<evidence type="ECO:0000256" key="1">
    <source>
        <dbReference type="SAM" id="MobiDB-lite"/>
    </source>
</evidence>